<proteinExistence type="predicted"/>
<evidence type="ECO:0000313" key="2">
    <source>
        <dbReference type="EMBL" id="NMH65970.1"/>
    </source>
</evidence>
<protein>
    <recommendedName>
        <fullName evidence="4">Peptidase M10 metallopeptidase domain-containing protein</fullName>
    </recommendedName>
</protein>
<dbReference type="EMBL" id="JAAXYH010000008">
    <property type="protein sequence ID" value="NMH65970.1"/>
    <property type="molecule type" value="Genomic_DNA"/>
</dbReference>
<feature type="signal peptide" evidence="1">
    <location>
        <begin position="1"/>
        <end position="24"/>
    </location>
</feature>
<name>A0A972G7L0_9GAMM</name>
<dbReference type="GO" id="GO:0008237">
    <property type="term" value="F:metallopeptidase activity"/>
    <property type="evidence" value="ECO:0007669"/>
    <property type="project" value="InterPro"/>
</dbReference>
<comment type="caution">
    <text evidence="2">The sequence shown here is derived from an EMBL/GenBank/DDBJ whole genome shotgun (WGS) entry which is preliminary data.</text>
</comment>
<gene>
    <name evidence="2" type="ORF">HC757_12445</name>
</gene>
<dbReference type="Proteomes" id="UP000737113">
    <property type="component" value="Unassembled WGS sequence"/>
</dbReference>
<accession>A0A972G7L0</accession>
<dbReference type="AlphaFoldDB" id="A0A972G7L0"/>
<evidence type="ECO:0000256" key="1">
    <source>
        <dbReference type="SAM" id="SignalP"/>
    </source>
</evidence>
<dbReference type="RefSeq" id="WP_169564695.1">
    <property type="nucleotide sequence ID" value="NZ_JAAXYH010000008.1"/>
</dbReference>
<feature type="chain" id="PRO_5037260914" description="Peptidase M10 metallopeptidase domain-containing protein" evidence="1">
    <location>
        <begin position="25"/>
        <end position="257"/>
    </location>
</feature>
<keyword evidence="3" id="KW-1185">Reference proteome</keyword>
<dbReference type="Gene3D" id="3.40.390.10">
    <property type="entry name" value="Collagenase (Catalytic Domain)"/>
    <property type="match status" value="1"/>
</dbReference>
<reference evidence="2" key="1">
    <citation type="submission" date="2020-04" db="EMBL/GenBank/DDBJ databases">
        <title>Description of Shewanella salipaludis sp. nov., isolated from a salt marsh.</title>
        <authorList>
            <person name="Park S."/>
            <person name="Yoon J.-H."/>
        </authorList>
    </citation>
    <scope>NUCLEOTIDE SEQUENCE</scope>
    <source>
        <strain evidence="2">SHSM-M6</strain>
    </source>
</reference>
<evidence type="ECO:0000313" key="3">
    <source>
        <dbReference type="Proteomes" id="UP000737113"/>
    </source>
</evidence>
<evidence type="ECO:0008006" key="4">
    <source>
        <dbReference type="Google" id="ProtNLM"/>
    </source>
</evidence>
<dbReference type="SUPFAM" id="SSF55486">
    <property type="entry name" value="Metalloproteases ('zincins'), catalytic domain"/>
    <property type="match status" value="1"/>
</dbReference>
<organism evidence="2 3">
    <name type="scientific">Shewanella salipaludis</name>
    <dbReference type="NCBI Taxonomy" id="2723052"/>
    <lineage>
        <taxon>Bacteria</taxon>
        <taxon>Pseudomonadati</taxon>
        <taxon>Pseudomonadota</taxon>
        <taxon>Gammaproteobacteria</taxon>
        <taxon>Alteromonadales</taxon>
        <taxon>Shewanellaceae</taxon>
        <taxon>Shewanella</taxon>
    </lineage>
</organism>
<sequence length="257" mass="28134">MNNLQKTTLTLALPGLLFSTAALATHSWGSYHWARTASPFTLQVIDSTSADWQGELTESLAQWSQSAVLNLQIGATDNGSRTRKRCAMVTGKMRVCNAAYGYNGWLGLASINLDSAGHIIKGTAKMNDSYASYWTAEEKNHVMCQEIGHVFGLGHTSEDGSSQNTCMDYSQSSSSQWPNTHDYQMLADIYAHLDSYDSFADSSEPTGSCRGKKCANKGFGLGHRIYGNEHFEIWAEAEADGTLTLHHVYLVDGHAPH</sequence>
<dbReference type="InterPro" id="IPR024079">
    <property type="entry name" value="MetalloPept_cat_dom_sf"/>
</dbReference>
<keyword evidence="1" id="KW-0732">Signal</keyword>